<reference evidence="1 2" key="1">
    <citation type="journal article" date="2021" name="Hortic Res">
        <title>High-quality reference genome and annotation aids understanding of berry development for evergreen blueberry (Vaccinium darrowii).</title>
        <authorList>
            <person name="Yu J."/>
            <person name="Hulse-Kemp A.M."/>
            <person name="Babiker E."/>
            <person name="Staton M."/>
        </authorList>
    </citation>
    <scope>NUCLEOTIDE SEQUENCE [LARGE SCALE GENOMIC DNA]</scope>
    <source>
        <strain evidence="2">cv. NJ 8807/NJ 8810</strain>
        <tissue evidence="1">Young leaf</tissue>
    </source>
</reference>
<keyword evidence="2" id="KW-1185">Reference proteome</keyword>
<sequence>MEKVPRSLVFRAATTLICLLLLSLFSTVDFGCYVVRSDQWKVRLSTRRVGQGIEDQEHLNFLFKRLLRGEDQTQIETSGFACHSDLQTQVCVANKPVRIDTSTMKVYAPFSQESPQANRVIRPYARQDDKTALSFVSPVQILQGNITPPACQYTHNVPAVVFSTGGFAGNLFHEFNEILIPLFITSRHFQSRLRFIVTDFSPAFVGKFEKVLAHLSSYEVINPTANGSLHCFPGAVVGLHYHDNLAVKTTHIPGGYSMLDFKQFLKESYSVKIQHLSKTEKTVLILVSRQNSRMFLNEDDMVTMMKGLGFRVVIARPDMLSNLDKFAQVLNSCSVMVGAHGAGLANALFLPQGAVLVQVVPLGLDWPSTNYFGVPATEMGLNYVEYKIEPEESSLLSLYGGDHPVINNPASIFAKGYAVARSVYLDRQHMYVNVVRFRKTLIKALGLLGRSAPSV</sequence>
<organism evidence="1 2">
    <name type="scientific">Vaccinium darrowii</name>
    <dbReference type="NCBI Taxonomy" id="229202"/>
    <lineage>
        <taxon>Eukaryota</taxon>
        <taxon>Viridiplantae</taxon>
        <taxon>Streptophyta</taxon>
        <taxon>Embryophyta</taxon>
        <taxon>Tracheophyta</taxon>
        <taxon>Spermatophyta</taxon>
        <taxon>Magnoliopsida</taxon>
        <taxon>eudicotyledons</taxon>
        <taxon>Gunneridae</taxon>
        <taxon>Pentapetalae</taxon>
        <taxon>asterids</taxon>
        <taxon>Ericales</taxon>
        <taxon>Ericaceae</taxon>
        <taxon>Vaccinioideae</taxon>
        <taxon>Vaccinieae</taxon>
        <taxon>Vaccinium</taxon>
    </lineage>
</organism>
<accession>A0ACB7Z6S9</accession>
<protein>
    <submittedName>
        <fullName evidence="1">Uncharacterized protein</fullName>
    </submittedName>
</protein>
<gene>
    <name evidence="1" type="ORF">Vadar_025968</name>
</gene>
<evidence type="ECO:0000313" key="1">
    <source>
        <dbReference type="EMBL" id="KAH7861424.1"/>
    </source>
</evidence>
<comment type="caution">
    <text evidence="1">The sequence shown here is derived from an EMBL/GenBank/DDBJ whole genome shotgun (WGS) entry which is preliminary data.</text>
</comment>
<evidence type="ECO:0000313" key="2">
    <source>
        <dbReference type="Proteomes" id="UP000828048"/>
    </source>
</evidence>
<dbReference type="EMBL" id="CM037154">
    <property type="protein sequence ID" value="KAH7861424.1"/>
    <property type="molecule type" value="Genomic_DNA"/>
</dbReference>
<name>A0ACB7Z6S9_9ERIC</name>
<dbReference type="Proteomes" id="UP000828048">
    <property type="component" value="Chromosome 4"/>
</dbReference>
<proteinExistence type="predicted"/>